<comment type="similarity">
    <text evidence="1">Belongs to the multi antimicrobial extrusion (MATE) (TC 2.A.66.1) family.</text>
</comment>
<dbReference type="GO" id="GO:0015297">
    <property type="term" value="F:antiporter activity"/>
    <property type="evidence" value="ECO:0007669"/>
    <property type="project" value="InterPro"/>
</dbReference>
<dbReference type="PANTHER" id="PTHR11206">
    <property type="entry name" value="MULTIDRUG RESISTANCE PROTEIN"/>
    <property type="match status" value="1"/>
</dbReference>
<evidence type="ECO:0000313" key="3">
    <source>
        <dbReference type="EMBL" id="KXN72942.1"/>
    </source>
</evidence>
<dbReference type="STRING" id="796925.A0A137PDA0"/>
<dbReference type="EMBL" id="KQ964444">
    <property type="protein sequence ID" value="KXN72942.1"/>
    <property type="molecule type" value="Genomic_DNA"/>
</dbReference>
<proteinExistence type="inferred from homology"/>
<evidence type="ECO:0000256" key="1">
    <source>
        <dbReference type="ARBA" id="ARBA00010199"/>
    </source>
</evidence>
<keyword evidence="4" id="KW-1185">Reference proteome</keyword>
<protein>
    <submittedName>
        <fullName evidence="3">Mate-domain-containing protein</fullName>
    </submittedName>
</protein>
<organism evidence="3 4">
    <name type="scientific">Conidiobolus coronatus (strain ATCC 28846 / CBS 209.66 / NRRL 28638)</name>
    <name type="common">Delacroixia coronata</name>
    <dbReference type="NCBI Taxonomy" id="796925"/>
    <lineage>
        <taxon>Eukaryota</taxon>
        <taxon>Fungi</taxon>
        <taxon>Fungi incertae sedis</taxon>
        <taxon>Zoopagomycota</taxon>
        <taxon>Entomophthoromycotina</taxon>
        <taxon>Entomophthoromycetes</taxon>
        <taxon>Entomophthorales</taxon>
        <taxon>Ancylistaceae</taxon>
        <taxon>Conidiobolus</taxon>
    </lineage>
</organism>
<dbReference type="OrthoDB" id="2126698at2759"/>
<name>A0A137PDA0_CONC2</name>
<dbReference type="Pfam" id="PF01554">
    <property type="entry name" value="MatE"/>
    <property type="match status" value="1"/>
</dbReference>
<dbReference type="AlphaFoldDB" id="A0A137PDA0"/>
<keyword evidence="2" id="KW-0812">Transmembrane</keyword>
<gene>
    <name evidence="3" type="ORF">CONCODRAFT_4222</name>
</gene>
<dbReference type="GO" id="GO:0042910">
    <property type="term" value="F:xenobiotic transmembrane transporter activity"/>
    <property type="evidence" value="ECO:0007669"/>
    <property type="project" value="InterPro"/>
</dbReference>
<dbReference type="Proteomes" id="UP000070444">
    <property type="component" value="Unassembled WGS sequence"/>
</dbReference>
<sequence length="162" mass="18105">MSNNIINHNNLQPNETTFLLPSGNIKVREYNSRVELKELNKEVFLILKRALPVVLAYLLQQAIPLVSLSSLGHMRSEYLSASALANMFAAVTGWSICNGLATALDTLCSQAFTGSGNPHLVGIYFQRGILLSILIFCPISLLWWYSYDLLIYLNIDEELSLL</sequence>
<reference evidence="3 4" key="1">
    <citation type="journal article" date="2015" name="Genome Biol. Evol.">
        <title>Phylogenomic analyses indicate that early fungi evolved digesting cell walls of algal ancestors of land plants.</title>
        <authorList>
            <person name="Chang Y."/>
            <person name="Wang S."/>
            <person name="Sekimoto S."/>
            <person name="Aerts A.L."/>
            <person name="Choi C."/>
            <person name="Clum A."/>
            <person name="LaButti K.M."/>
            <person name="Lindquist E.A."/>
            <person name="Yee Ngan C."/>
            <person name="Ohm R.A."/>
            <person name="Salamov A.A."/>
            <person name="Grigoriev I.V."/>
            <person name="Spatafora J.W."/>
            <person name="Berbee M.L."/>
        </authorList>
    </citation>
    <scope>NUCLEOTIDE SEQUENCE [LARGE SCALE GENOMIC DNA]</scope>
    <source>
        <strain evidence="3 4">NRRL 28638</strain>
    </source>
</reference>
<feature type="transmembrane region" description="Helical" evidence="2">
    <location>
        <begin position="124"/>
        <end position="145"/>
    </location>
</feature>
<feature type="non-terminal residue" evidence="3">
    <location>
        <position position="162"/>
    </location>
</feature>
<keyword evidence="2" id="KW-1133">Transmembrane helix</keyword>
<evidence type="ECO:0000313" key="4">
    <source>
        <dbReference type="Proteomes" id="UP000070444"/>
    </source>
</evidence>
<evidence type="ECO:0000256" key="2">
    <source>
        <dbReference type="SAM" id="Phobius"/>
    </source>
</evidence>
<dbReference type="GO" id="GO:0016020">
    <property type="term" value="C:membrane"/>
    <property type="evidence" value="ECO:0007669"/>
    <property type="project" value="InterPro"/>
</dbReference>
<feature type="transmembrane region" description="Helical" evidence="2">
    <location>
        <begin position="83"/>
        <end position="104"/>
    </location>
</feature>
<keyword evidence="2" id="KW-0472">Membrane</keyword>
<dbReference type="InterPro" id="IPR002528">
    <property type="entry name" value="MATE_fam"/>
</dbReference>
<accession>A0A137PDA0</accession>